<dbReference type="AlphaFoldDB" id="A0A7W7W3P8"/>
<dbReference type="RefSeq" id="WP_184580383.1">
    <property type="nucleotide sequence ID" value="NZ_JACHJT010000001.1"/>
</dbReference>
<dbReference type="Pfam" id="PF10117">
    <property type="entry name" value="McrBC"/>
    <property type="match status" value="1"/>
</dbReference>
<dbReference type="Proteomes" id="UP000523007">
    <property type="component" value="Unassembled WGS sequence"/>
</dbReference>
<sequence>MTERPEYRLREYGAVELAQQSLTASDLVHLRALANDRLLSVQASSGGWRITAGSVTGAVSLDRIRLVVEPKLPISGEQLIRWLCYSLRIAEVRTEVVRGWTTGPGGFADLVVAALLAECRALAADGLRRDYVLRERVEPVLRGRLDATAQLARRYGRIDRLHVRAHERDADIWENRVCGTALAAAAETVRDAGLLRAVTRTAASFPRYRNPETALRALTRARYTRLNLRYRAAHTWAGLVLGGGGATDLLDLTEWRAGTLLLDTPALWESAVRRMCEESARRLGGTTLAASGARSLTVRGDLGRPRFLRPDVLVGLPNMDGLLPVDAKYKDYGAEAVSRDDVYQLLTYSAAYSGVRGGAVIVYPDGAGPARRTLAVGGPAGRLGNITVVGVNPAADPEDAERQVGAVLNESAPTGRPGGAA</sequence>
<gene>
    <name evidence="1" type="ORF">F4561_003563</name>
</gene>
<dbReference type="InterPro" id="IPR019292">
    <property type="entry name" value="McrC"/>
</dbReference>
<keyword evidence="2" id="KW-1185">Reference proteome</keyword>
<evidence type="ECO:0000313" key="1">
    <source>
        <dbReference type="EMBL" id="MBB4932743.1"/>
    </source>
</evidence>
<dbReference type="EMBL" id="JACHJT010000001">
    <property type="protein sequence ID" value="MBB4932743.1"/>
    <property type="molecule type" value="Genomic_DNA"/>
</dbReference>
<name>A0A7W7W3P8_9ACTN</name>
<accession>A0A7W7W3P8</accession>
<organism evidence="1 2">
    <name type="scientific">Lipingzhangella halophila</name>
    <dbReference type="NCBI Taxonomy" id="1783352"/>
    <lineage>
        <taxon>Bacteria</taxon>
        <taxon>Bacillati</taxon>
        <taxon>Actinomycetota</taxon>
        <taxon>Actinomycetes</taxon>
        <taxon>Streptosporangiales</taxon>
        <taxon>Nocardiopsidaceae</taxon>
        <taxon>Lipingzhangella</taxon>
    </lineage>
</organism>
<evidence type="ECO:0000313" key="2">
    <source>
        <dbReference type="Proteomes" id="UP000523007"/>
    </source>
</evidence>
<dbReference type="PANTHER" id="PTHR38733:SF1">
    <property type="entry name" value="TYPE IV METHYL-DIRECTED RESTRICTION ENZYME ECOKMCRBC"/>
    <property type="match status" value="1"/>
</dbReference>
<protein>
    <submittedName>
        <fullName evidence="1">5-methylcytosine-specific restriction enzyme subunit McrC</fullName>
    </submittedName>
</protein>
<dbReference type="PANTHER" id="PTHR38733">
    <property type="entry name" value="PROTEIN MCRC"/>
    <property type="match status" value="1"/>
</dbReference>
<comment type="caution">
    <text evidence="1">The sequence shown here is derived from an EMBL/GenBank/DDBJ whole genome shotgun (WGS) entry which is preliminary data.</text>
</comment>
<proteinExistence type="predicted"/>
<reference evidence="1 2" key="1">
    <citation type="submission" date="2020-08" db="EMBL/GenBank/DDBJ databases">
        <title>Sequencing the genomes of 1000 actinobacteria strains.</title>
        <authorList>
            <person name="Klenk H.-P."/>
        </authorList>
    </citation>
    <scope>NUCLEOTIDE SEQUENCE [LARGE SCALE GENOMIC DNA]</scope>
    <source>
        <strain evidence="1 2">DSM 102030</strain>
    </source>
</reference>